<dbReference type="Gene3D" id="2.30.130.30">
    <property type="entry name" value="Hypothetical protein"/>
    <property type="match status" value="1"/>
</dbReference>
<dbReference type="SUPFAM" id="SSF53927">
    <property type="entry name" value="Cytidine deaminase-like"/>
    <property type="match status" value="1"/>
</dbReference>
<dbReference type="GO" id="GO:0003824">
    <property type="term" value="F:catalytic activity"/>
    <property type="evidence" value="ECO:0007669"/>
    <property type="project" value="InterPro"/>
</dbReference>
<dbReference type="InterPro" id="IPR015947">
    <property type="entry name" value="PUA-like_sf"/>
</dbReference>
<dbReference type="EMBL" id="CP163435">
    <property type="protein sequence ID" value="XDQ31315.1"/>
    <property type="molecule type" value="Genomic_DNA"/>
</dbReference>
<feature type="domain" description="CMP/dCMP-type deaminase" evidence="1">
    <location>
        <begin position="34"/>
        <end position="157"/>
    </location>
</feature>
<proteinExistence type="predicted"/>
<sequence>MEPTCKAWNALGRLLTEGKVKKVYVPSSARVLDDDERELVELARRTIDAHTDAGPDEDGIHTVGGAVMAADYRMFAGVNLYHFTGGPCAELVALGAARAQGARQMRCIVAVGNHGRGVIGPCGRDRQVFVDYYPTMRVIVPTPAGLRSVLAADLMPLAQRWTPEAGMNGLDPSLCQDPETAGPPIIRFNPRYLEVVRSGAKTKTTRFRDPAQLGPARLVFESDPEVVLSAEVTGIRHCLVSDLTNQDAQAEGLTTAAELREGLKGHYPDLAGTDEVDVITFQINDKTGAA</sequence>
<dbReference type="SUPFAM" id="SSF88697">
    <property type="entry name" value="PUA domain-like"/>
    <property type="match status" value="1"/>
</dbReference>
<reference evidence="2" key="1">
    <citation type="submission" date="2024-07" db="EMBL/GenBank/DDBJ databases">
        <authorList>
            <person name="Yu S.T."/>
        </authorList>
    </citation>
    <scope>NUCLEOTIDE SEQUENCE</scope>
    <source>
        <strain evidence="2">R21</strain>
    </source>
</reference>
<protein>
    <submittedName>
        <fullName evidence="2">ASCH domain-containing protein</fullName>
    </submittedName>
</protein>
<evidence type="ECO:0000259" key="1">
    <source>
        <dbReference type="PROSITE" id="PS51747"/>
    </source>
</evidence>
<dbReference type="InterPro" id="IPR002125">
    <property type="entry name" value="CMP_dCMP_dom"/>
</dbReference>
<dbReference type="Pfam" id="PF04266">
    <property type="entry name" value="ASCH"/>
    <property type="match status" value="1"/>
</dbReference>
<accession>A0AB39PKR2</accession>
<evidence type="ECO:0000313" key="2">
    <source>
        <dbReference type="EMBL" id="XDQ31315.1"/>
    </source>
</evidence>
<dbReference type="InterPro" id="IPR016193">
    <property type="entry name" value="Cytidine_deaminase-like"/>
</dbReference>
<dbReference type="CDD" id="cd01283">
    <property type="entry name" value="cytidine_deaminase"/>
    <property type="match status" value="1"/>
</dbReference>
<dbReference type="PROSITE" id="PS51747">
    <property type="entry name" value="CYT_DCMP_DEAMINASES_2"/>
    <property type="match status" value="1"/>
</dbReference>
<dbReference type="AlphaFoldDB" id="A0AB39PKR2"/>
<dbReference type="InterPro" id="IPR007374">
    <property type="entry name" value="ASCH_domain"/>
</dbReference>
<name>A0AB39PKR2_9ACTN</name>
<dbReference type="SMART" id="SM01022">
    <property type="entry name" value="ASCH"/>
    <property type="match status" value="1"/>
</dbReference>
<gene>
    <name evidence="2" type="ORF">AB5J56_44365</name>
</gene>
<dbReference type="RefSeq" id="WP_369242103.1">
    <property type="nucleotide sequence ID" value="NZ_CP163435.1"/>
</dbReference>
<organism evidence="2">
    <name type="scientific">Streptomyces sp. R21</name>
    <dbReference type="NCBI Taxonomy" id="3238627"/>
    <lineage>
        <taxon>Bacteria</taxon>
        <taxon>Bacillati</taxon>
        <taxon>Actinomycetota</taxon>
        <taxon>Actinomycetes</taxon>
        <taxon>Kitasatosporales</taxon>
        <taxon>Streptomycetaceae</taxon>
        <taxon>Streptomyces</taxon>
    </lineage>
</organism>
<dbReference type="Gene3D" id="3.40.140.10">
    <property type="entry name" value="Cytidine Deaminase, domain 2"/>
    <property type="match status" value="1"/>
</dbReference>
<dbReference type="CDD" id="cd06552">
    <property type="entry name" value="ASCH_yqfb_like"/>
    <property type="match status" value="1"/>
</dbReference>